<dbReference type="EMBL" id="FLQS01000010">
    <property type="protein sequence ID" value="SBS73808.1"/>
    <property type="molecule type" value="Genomic_DNA"/>
</dbReference>
<reference evidence="1" key="1">
    <citation type="submission" date="2016-03" db="EMBL/GenBank/DDBJ databases">
        <authorList>
            <person name="Ploux O."/>
        </authorList>
    </citation>
    <scope>NUCLEOTIDE SEQUENCE</scope>
    <source>
        <strain evidence="1">UC10</strain>
    </source>
</reference>
<gene>
    <name evidence="1" type="ORF">MHPYR_180071</name>
</gene>
<proteinExistence type="predicted"/>
<sequence>MWDIRPMNQPIIDLLTSRAGSLMYPGDDKSKPFPFVPPMYRTDGHDPEMAEAINTLAKLHMTSIVHLIETEGASTIVPNAELQQLRAAAAANETLRHRQPTISCNCGVPLGKLNITDFDTEHPKVYGPAFIKHMHGLSPECAVGHRGS</sequence>
<dbReference type="AlphaFoldDB" id="A0A1Y5PD18"/>
<evidence type="ECO:0000313" key="1">
    <source>
        <dbReference type="EMBL" id="SBS73808.1"/>
    </source>
</evidence>
<protein>
    <submittedName>
        <fullName evidence="1">Putative Gp80</fullName>
    </submittedName>
</protein>
<name>A0A1Y5PD18_9MYCO</name>
<organism evidence="1">
    <name type="scientific">uncultured Mycobacterium sp</name>
    <dbReference type="NCBI Taxonomy" id="171292"/>
    <lineage>
        <taxon>Bacteria</taxon>
        <taxon>Bacillati</taxon>
        <taxon>Actinomycetota</taxon>
        <taxon>Actinomycetes</taxon>
        <taxon>Mycobacteriales</taxon>
        <taxon>Mycobacteriaceae</taxon>
        <taxon>Mycobacterium</taxon>
        <taxon>environmental samples</taxon>
    </lineage>
</organism>
<accession>A0A1Y5PD18</accession>